<dbReference type="AlphaFoldDB" id="A0A392VN63"/>
<evidence type="ECO:0000313" key="1">
    <source>
        <dbReference type="EMBL" id="MCI89327.1"/>
    </source>
</evidence>
<protein>
    <submittedName>
        <fullName evidence="1">Uncharacterized protein</fullName>
    </submittedName>
</protein>
<keyword evidence="2" id="KW-1185">Reference proteome</keyword>
<organism evidence="1 2">
    <name type="scientific">Trifolium medium</name>
    <dbReference type="NCBI Taxonomy" id="97028"/>
    <lineage>
        <taxon>Eukaryota</taxon>
        <taxon>Viridiplantae</taxon>
        <taxon>Streptophyta</taxon>
        <taxon>Embryophyta</taxon>
        <taxon>Tracheophyta</taxon>
        <taxon>Spermatophyta</taxon>
        <taxon>Magnoliopsida</taxon>
        <taxon>eudicotyledons</taxon>
        <taxon>Gunneridae</taxon>
        <taxon>Pentapetalae</taxon>
        <taxon>rosids</taxon>
        <taxon>fabids</taxon>
        <taxon>Fabales</taxon>
        <taxon>Fabaceae</taxon>
        <taxon>Papilionoideae</taxon>
        <taxon>50 kb inversion clade</taxon>
        <taxon>NPAAA clade</taxon>
        <taxon>Hologalegina</taxon>
        <taxon>IRL clade</taxon>
        <taxon>Trifolieae</taxon>
        <taxon>Trifolium</taxon>
    </lineage>
</organism>
<sequence length="63" mass="7123">MKSIDDISEMMVQDNVFIPQMQQQIHPHVKSIDYINEMMGFADLVELPPSSSTKQLGQLVECG</sequence>
<reference evidence="1 2" key="1">
    <citation type="journal article" date="2018" name="Front. Plant Sci.">
        <title>Red Clover (Trifolium pratense) and Zigzag Clover (T. medium) - A Picture of Genomic Similarities and Differences.</title>
        <authorList>
            <person name="Dluhosova J."/>
            <person name="Istvanek J."/>
            <person name="Nedelnik J."/>
            <person name="Repkova J."/>
        </authorList>
    </citation>
    <scope>NUCLEOTIDE SEQUENCE [LARGE SCALE GENOMIC DNA]</scope>
    <source>
        <strain evidence="2">cv. 10/8</strain>
        <tissue evidence="1">Leaf</tissue>
    </source>
</reference>
<proteinExistence type="predicted"/>
<comment type="caution">
    <text evidence="1">The sequence shown here is derived from an EMBL/GenBank/DDBJ whole genome shotgun (WGS) entry which is preliminary data.</text>
</comment>
<dbReference type="EMBL" id="LXQA011216721">
    <property type="protein sequence ID" value="MCI89327.1"/>
    <property type="molecule type" value="Genomic_DNA"/>
</dbReference>
<evidence type="ECO:0000313" key="2">
    <source>
        <dbReference type="Proteomes" id="UP000265520"/>
    </source>
</evidence>
<name>A0A392VN63_9FABA</name>
<dbReference type="Proteomes" id="UP000265520">
    <property type="component" value="Unassembled WGS sequence"/>
</dbReference>
<feature type="non-terminal residue" evidence="1">
    <location>
        <position position="63"/>
    </location>
</feature>
<accession>A0A392VN63</accession>